<evidence type="ECO:0000313" key="3">
    <source>
        <dbReference type="Proteomes" id="UP000069549"/>
    </source>
</evidence>
<organism evidence="2 3">
    <name type="scientific">Plasmodium berghei</name>
    <dbReference type="NCBI Taxonomy" id="5821"/>
    <lineage>
        <taxon>Eukaryota</taxon>
        <taxon>Sar</taxon>
        <taxon>Alveolata</taxon>
        <taxon>Apicomplexa</taxon>
        <taxon>Aconoidasida</taxon>
        <taxon>Haemosporida</taxon>
        <taxon>Plasmodiidae</taxon>
        <taxon>Plasmodium</taxon>
        <taxon>Plasmodium (Vinckeia)</taxon>
    </lineage>
</organism>
<reference evidence="2 3" key="1">
    <citation type="submission" date="2016-02" db="EMBL/GenBank/DDBJ databases">
        <authorList>
            <consortium name="Pathogen Informatics"/>
        </authorList>
    </citation>
    <scope>NUCLEOTIDE SEQUENCE [LARGE SCALE GENOMIC DNA]</scope>
    <source>
        <strain evidence="2 3">K173</strain>
    </source>
</reference>
<feature type="compositionally biased region" description="Basic and acidic residues" evidence="1">
    <location>
        <begin position="132"/>
        <end position="158"/>
    </location>
</feature>
<proteinExistence type="predicted"/>
<name>A0A0Y9PTH3_PLABE</name>
<dbReference type="Proteomes" id="UP000069549">
    <property type="component" value="Unassembled WGS sequence"/>
</dbReference>
<dbReference type="EMBL" id="FFUQ01000412">
    <property type="protein sequence ID" value="CXH17218.1"/>
    <property type="molecule type" value="Genomic_DNA"/>
</dbReference>
<feature type="region of interest" description="Disordered" evidence="1">
    <location>
        <begin position="132"/>
        <end position="207"/>
    </location>
</feature>
<gene>
    <name evidence="2" type="ORF">PBK173_000525500</name>
</gene>
<dbReference type="VEuPathDB" id="PlasmoDB:PBANKA_1340500"/>
<evidence type="ECO:0000256" key="1">
    <source>
        <dbReference type="SAM" id="MobiDB-lite"/>
    </source>
</evidence>
<protein>
    <submittedName>
        <fullName evidence="2">Uncharacterized protein</fullName>
    </submittedName>
</protein>
<accession>A0A0Y9PTH3</accession>
<dbReference type="AlphaFoldDB" id="A0A0Y9PTH3"/>
<feature type="compositionally biased region" description="Basic and acidic residues" evidence="1">
    <location>
        <begin position="166"/>
        <end position="207"/>
    </location>
</feature>
<sequence>MEKKTISKNTNISVEEEIIDVVPSAKIIEPKIVEEDSIGINIIEAEENAFTSIPICTNTKIDEENERIKDSKLFQDDKEEGGGNIPSNIIDEINLIKINNDQLTKENDSLKTNYYNLTNLIDAIKKEKSKCEFENDSLKEQNTELRSDNDSLRSDNETLRSGNDSLRSDNEMLKSDNDSLRNDNETLRSDNDSLRSDNDSLRNDNDS</sequence>
<evidence type="ECO:0000313" key="2">
    <source>
        <dbReference type="EMBL" id="CXH17218.1"/>
    </source>
</evidence>
<feature type="non-terminal residue" evidence="2">
    <location>
        <position position="207"/>
    </location>
</feature>
<dbReference type="Gene3D" id="1.20.5.170">
    <property type="match status" value="1"/>
</dbReference>